<dbReference type="InterPro" id="IPR039199">
    <property type="entry name" value="FAM91"/>
</dbReference>
<dbReference type="Pfam" id="PF14647">
    <property type="entry name" value="FAM91_N"/>
    <property type="match status" value="1"/>
</dbReference>
<name>A0ABD3W3Q9_SINWO</name>
<evidence type="ECO:0000256" key="1">
    <source>
        <dbReference type="ARBA" id="ARBA00010319"/>
    </source>
</evidence>
<dbReference type="InterPro" id="IPR028091">
    <property type="entry name" value="FAM91_N_dom"/>
</dbReference>
<dbReference type="PANTHER" id="PTHR28441:SF2">
    <property type="entry name" value="PROTEIN FAM91A1"/>
    <property type="match status" value="1"/>
</dbReference>
<dbReference type="AlphaFoldDB" id="A0ABD3W3Q9"/>
<evidence type="ECO:0000259" key="2">
    <source>
        <dbReference type="Pfam" id="PF14647"/>
    </source>
</evidence>
<keyword evidence="5" id="KW-1185">Reference proteome</keyword>
<dbReference type="InterPro" id="IPR028097">
    <property type="entry name" value="FAM91_C_dom"/>
</dbReference>
<organism evidence="4 5">
    <name type="scientific">Sinanodonta woodiana</name>
    <name type="common">Chinese pond mussel</name>
    <name type="synonym">Anodonta woodiana</name>
    <dbReference type="NCBI Taxonomy" id="1069815"/>
    <lineage>
        <taxon>Eukaryota</taxon>
        <taxon>Metazoa</taxon>
        <taxon>Spiralia</taxon>
        <taxon>Lophotrochozoa</taxon>
        <taxon>Mollusca</taxon>
        <taxon>Bivalvia</taxon>
        <taxon>Autobranchia</taxon>
        <taxon>Heteroconchia</taxon>
        <taxon>Palaeoheterodonta</taxon>
        <taxon>Unionida</taxon>
        <taxon>Unionoidea</taxon>
        <taxon>Unionidae</taxon>
        <taxon>Unioninae</taxon>
        <taxon>Sinanodonta</taxon>
    </lineage>
</organism>
<dbReference type="Pfam" id="PF14648">
    <property type="entry name" value="FAM91_C"/>
    <property type="match status" value="1"/>
</dbReference>
<proteinExistence type="inferred from homology"/>
<feature type="domain" description="FAM91 C-terminal" evidence="3">
    <location>
        <begin position="379"/>
        <end position="855"/>
    </location>
</feature>
<evidence type="ECO:0008006" key="6">
    <source>
        <dbReference type="Google" id="ProtNLM"/>
    </source>
</evidence>
<dbReference type="EMBL" id="JBJQND010000008">
    <property type="protein sequence ID" value="KAL3868519.1"/>
    <property type="molecule type" value="Genomic_DNA"/>
</dbReference>
<reference evidence="4 5" key="1">
    <citation type="submission" date="2024-11" db="EMBL/GenBank/DDBJ databases">
        <title>Chromosome-level genome assembly of the freshwater bivalve Anodonta woodiana.</title>
        <authorList>
            <person name="Chen X."/>
        </authorList>
    </citation>
    <scope>NUCLEOTIDE SEQUENCE [LARGE SCALE GENOMIC DNA]</scope>
    <source>
        <strain evidence="4">MN2024</strain>
        <tissue evidence="4">Gills</tissue>
    </source>
</reference>
<gene>
    <name evidence="4" type="ORF">ACJMK2_041320</name>
</gene>
<evidence type="ECO:0000313" key="5">
    <source>
        <dbReference type="Proteomes" id="UP001634394"/>
    </source>
</evidence>
<protein>
    <recommendedName>
        <fullName evidence="6">Protein FAM91A1</fullName>
    </recommendedName>
</protein>
<sequence length="858" mass="96943">MNSDVEAHIRQNHPWVKLPANIKQVLGNSQREYEKAILQFSVKNQLRYKLNIVKSVVPDERKYYENVMQYSQEHLMLYPYHLSDVVVKGLRVTPFIYYTNMMGDIMAQEKSYDSLPNFTAADCLRLLGIGRNQYIELMNQCRSSKKFFRKKSPRDLLPTQPVETLQIEHWWIVNTGFVTEDDIKICTIPEKTVIDTVIDSGPQTARDMDYKIIHRLYRKGLVYLDVPINDEDCIIVPPLEGFVMNRVLGDYFETLLYKIFVSIDEHTTVAELSSLLQIDLQLVKNAVSMYCRLGFAKKKGVEVSDEELHPSWRAVKPVSKKPSQDQMLLGWRDDLLEDGSTSSQSIDLTSLSTPSSTDLEMLGCPDTAIDTEIGQPGASKRIAFLFDSTLTAFLMMGNLSPGLKSHAVTMFEVGKLSDESLDSFISELEKVGSEAEGEAKRYFIHALTLRDTICFLRNKNLGSDSESGSRCPLDLIRCESLLSLEPAARARVLNKNYSLMVSMAPLSYEIRPVSSCTPQHLGPAIPEVNSVWFKLYIYHLTGCGPPSLLLVKGYRLRRLPSVFLEYDRLLVTTWGHDPAVIATSNILLTLNDALTHSAVLVQAHGWQSKGKIVHVPFPLSVENENAYLKEPYHKHSAIQNLAKQVDLEHICGFITILNTGKESRTIWKREDEEHDLMLGTNDAHVFSSENTADPDLDVASFHLAESELSTNSTNGFDEPKNGVKDVASAEILASEIDFLQQGSPHRMSLDLGVQSKKKFIEAEWTLLDCYFGLPLFHTSLNKEVCERIKEKGLGRPENLQELLQSGRKLSLGLLNFISKCREAVGASDDEFTSERLDHKVPFPTTNLLFCDGVLKRWF</sequence>
<evidence type="ECO:0000259" key="3">
    <source>
        <dbReference type="Pfam" id="PF14648"/>
    </source>
</evidence>
<dbReference type="PANTHER" id="PTHR28441">
    <property type="entry name" value="PROTEIN FAM91A1"/>
    <property type="match status" value="1"/>
</dbReference>
<comment type="similarity">
    <text evidence="1">Belongs to the FAM91 family.</text>
</comment>
<dbReference type="Proteomes" id="UP001634394">
    <property type="component" value="Unassembled WGS sequence"/>
</dbReference>
<accession>A0ABD3W3Q9</accession>
<comment type="caution">
    <text evidence="4">The sequence shown here is derived from an EMBL/GenBank/DDBJ whole genome shotgun (WGS) entry which is preliminary data.</text>
</comment>
<evidence type="ECO:0000313" key="4">
    <source>
        <dbReference type="EMBL" id="KAL3868519.1"/>
    </source>
</evidence>
<feature type="domain" description="FAM91 N-terminal" evidence="2">
    <location>
        <begin position="8"/>
        <end position="313"/>
    </location>
</feature>